<evidence type="ECO:0000313" key="9">
    <source>
        <dbReference type="Proteomes" id="UP001495147"/>
    </source>
</evidence>
<dbReference type="InterPro" id="IPR044846">
    <property type="entry name" value="GH10"/>
</dbReference>
<comment type="similarity">
    <text evidence="5">Belongs to the glycosyl hydrolase 10 (cellulase F) family.</text>
</comment>
<feature type="chain" id="PRO_5046553300" description="Beta-xylanase" evidence="6">
    <location>
        <begin position="30"/>
        <end position="371"/>
    </location>
</feature>
<dbReference type="PROSITE" id="PS51318">
    <property type="entry name" value="TAT"/>
    <property type="match status" value="1"/>
</dbReference>
<feature type="signal peptide" evidence="6">
    <location>
        <begin position="1"/>
        <end position="29"/>
    </location>
</feature>
<dbReference type="InterPro" id="IPR017853">
    <property type="entry name" value="GH"/>
</dbReference>
<dbReference type="PROSITE" id="PS51760">
    <property type="entry name" value="GH10_2"/>
    <property type="match status" value="1"/>
</dbReference>
<evidence type="ECO:0000313" key="8">
    <source>
        <dbReference type="EMBL" id="MEO3690378.1"/>
    </source>
</evidence>
<feature type="domain" description="GH10" evidence="7">
    <location>
        <begin position="31"/>
        <end position="365"/>
    </location>
</feature>
<comment type="catalytic activity">
    <reaction evidence="5">
        <text>Endohydrolysis of (1-&gt;4)-beta-D-xylosidic linkages in xylans.</text>
        <dbReference type="EC" id="3.2.1.8"/>
    </reaction>
</comment>
<dbReference type="InterPro" id="IPR006311">
    <property type="entry name" value="TAT_signal"/>
</dbReference>
<gene>
    <name evidence="8" type="ORF">ABDJ85_02800</name>
</gene>
<evidence type="ECO:0000256" key="5">
    <source>
        <dbReference type="RuleBase" id="RU361174"/>
    </source>
</evidence>
<keyword evidence="9" id="KW-1185">Reference proteome</keyword>
<dbReference type="Proteomes" id="UP001495147">
    <property type="component" value="Unassembled WGS sequence"/>
</dbReference>
<keyword evidence="3 5" id="KW-0326">Glycosidase</keyword>
<dbReference type="PANTHER" id="PTHR31490">
    <property type="entry name" value="GLYCOSYL HYDROLASE"/>
    <property type="match status" value="1"/>
</dbReference>
<dbReference type="PRINTS" id="PR00134">
    <property type="entry name" value="GLHYDRLASE10"/>
</dbReference>
<evidence type="ECO:0000256" key="1">
    <source>
        <dbReference type="ARBA" id="ARBA00022801"/>
    </source>
</evidence>
<dbReference type="Gene3D" id="3.20.20.80">
    <property type="entry name" value="Glycosidases"/>
    <property type="match status" value="1"/>
</dbReference>
<dbReference type="RefSeq" id="WP_347703210.1">
    <property type="nucleotide sequence ID" value="NZ_JBDPZD010000001.1"/>
</dbReference>
<keyword evidence="2 5" id="KW-0119">Carbohydrate metabolism</keyword>
<organism evidence="8 9">
    <name type="scientific">Roseateles paludis</name>
    <dbReference type="NCBI Taxonomy" id="3145238"/>
    <lineage>
        <taxon>Bacteria</taxon>
        <taxon>Pseudomonadati</taxon>
        <taxon>Pseudomonadota</taxon>
        <taxon>Betaproteobacteria</taxon>
        <taxon>Burkholderiales</taxon>
        <taxon>Sphaerotilaceae</taxon>
        <taxon>Roseateles</taxon>
    </lineage>
</organism>
<proteinExistence type="inferred from homology"/>
<evidence type="ECO:0000256" key="2">
    <source>
        <dbReference type="ARBA" id="ARBA00023277"/>
    </source>
</evidence>
<keyword evidence="6" id="KW-0732">Signal</keyword>
<dbReference type="Pfam" id="PF00331">
    <property type="entry name" value="Glyco_hydro_10"/>
    <property type="match status" value="1"/>
</dbReference>
<dbReference type="PANTHER" id="PTHR31490:SF90">
    <property type="entry name" value="ENDO-1,4-BETA-XYLANASE A"/>
    <property type="match status" value="1"/>
</dbReference>
<evidence type="ECO:0000256" key="6">
    <source>
        <dbReference type="SAM" id="SignalP"/>
    </source>
</evidence>
<reference evidence="8 9" key="1">
    <citation type="submission" date="2024-05" db="EMBL/GenBank/DDBJ databases">
        <title>Roseateles sp. DJS-2-20 16S ribosomal RNA gene Genome sequencing and assembly.</title>
        <authorList>
            <person name="Woo H."/>
        </authorList>
    </citation>
    <scope>NUCLEOTIDE SEQUENCE [LARGE SCALE GENOMIC DNA]</scope>
    <source>
        <strain evidence="8 9">DJS-2-20</strain>
    </source>
</reference>
<dbReference type="SUPFAM" id="SSF51445">
    <property type="entry name" value="(Trans)glycosidases"/>
    <property type="match status" value="1"/>
</dbReference>
<protein>
    <recommendedName>
        <fullName evidence="5">Beta-xylanase</fullName>
        <ecNumber evidence="5">3.2.1.8</ecNumber>
    </recommendedName>
</protein>
<keyword evidence="4 5" id="KW-0624">Polysaccharide degradation</keyword>
<keyword evidence="1 5" id="KW-0378">Hydrolase</keyword>
<name>A0ABV0FWS4_9BURK</name>
<evidence type="ECO:0000256" key="4">
    <source>
        <dbReference type="ARBA" id="ARBA00023326"/>
    </source>
</evidence>
<dbReference type="EC" id="3.2.1.8" evidence="5"/>
<comment type="caution">
    <text evidence="8">The sequence shown here is derived from an EMBL/GenBank/DDBJ whole genome shotgun (WGS) entry which is preliminary data.</text>
</comment>
<dbReference type="SMART" id="SM00633">
    <property type="entry name" value="Glyco_10"/>
    <property type="match status" value="1"/>
</dbReference>
<dbReference type="InterPro" id="IPR001000">
    <property type="entry name" value="GH10_dom"/>
</dbReference>
<evidence type="ECO:0000259" key="7">
    <source>
        <dbReference type="PROSITE" id="PS51760"/>
    </source>
</evidence>
<accession>A0ABV0FWS4</accession>
<sequence length="371" mass="40570">MSLSRRQFAATPLALGLGGLSPLMSAALAQDGAAPSLGGAFAAARMPFGAAVTPMQLADPKLAAHIAHHFRILVAENAMKPMHISPREGEYTFAGGDAIADFAAKHRMPLRGHTLVWHQQAARWMFKDGEADVSRAKLIARMERYIADVVGHFKGRVFAWDVVNEAIVYDEPEHAADANGFRLSPWRTIIGPEFIEIAFRAAAKADPDALLFYNDYETQNPKKAAAIVQLVKDLKARGVKIDGVGHQMHCARIQPSLADVEAAIDAVASTGVIQHVTELDFAINDRVQGTAVTAVTPELLADQAERYRSLMDLLLRKRMVSATLVWGISDAHSWLNGWPKPRVEAPLMFDRQLAPKPAYHALMDVARKYSA</sequence>
<dbReference type="EMBL" id="JBDPZD010000001">
    <property type="protein sequence ID" value="MEO3690378.1"/>
    <property type="molecule type" value="Genomic_DNA"/>
</dbReference>
<evidence type="ECO:0000256" key="3">
    <source>
        <dbReference type="ARBA" id="ARBA00023295"/>
    </source>
</evidence>